<dbReference type="InterPro" id="IPR038069">
    <property type="entry name" value="Pelota/DOM34_N"/>
</dbReference>
<dbReference type="Pfam" id="PF03464">
    <property type="entry name" value="eRF1_2"/>
    <property type="match status" value="1"/>
</dbReference>
<evidence type="ECO:0000256" key="3">
    <source>
        <dbReference type="ARBA" id="ARBA00009504"/>
    </source>
</evidence>
<dbReference type="NCBIfam" id="TIGR00111">
    <property type="entry name" value="pelota"/>
    <property type="match status" value="1"/>
</dbReference>
<comment type="subcellular location">
    <subcellularLocation>
        <location evidence="2">Cytoplasm</location>
    </subcellularLocation>
</comment>
<dbReference type="SUPFAM" id="SSF55315">
    <property type="entry name" value="L30e-like"/>
    <property type="match status" value="1"/>
</dbReference>
<dbReference type="Gene3D" id="2.30.30.870">
    <property type="entry name" value="Pelota, domain A"/>
    <property type="match status" value="1"/>
</dbReference>
<dbReference type="GO" id="GO:0016787">
    <property type="term" value="F:hydrolase activity"/>
    <property type="evidence" value="ECO:0007669"/>
    <property type="project" value="UniProtKB-KW"/>
</dbReference>
<dbReference type="InterPro" id="IPR005141">
    <property type="entry name" value="eRF1_2"/>
</dbReference>
<dbReference type="GO" id="GO:0005737">
    <property type="term" value="C:cytoplasm"/>
    <property type="evidence" value="ECO:0007669"/>
    <property type="project" value="UniProtKB-SubCell"/>
</dbReference>
<keyword evidence="7" id="KW-0378">Hydrolase</keyword>
<comment type="cofactor">
    <cofactor evidence="1">
        <name>a divalent metal cation</name>
        <dbReference type="ChEBI" id="CHEBI:60240"/>
    </cofactor>
</comment>
<dbReference type="Pfam" id="PF03465">
    <property type="entry name" value="eRF1_3"/>
    <property type="match status" value="1"/>
</dbReference>
<sequence length="340" mass="38778">MKFLAKNIRGNFIKVKIENIDDLWWLNNLIEEGDLIKTKTYRRKKMEDVGKSEREIVIIKISVEKFEFNGKIIHVIGKIVESSDEDVPLHSYHSFNISVDDIIAIEKNFNDYHIEILKEAEKGNFLRQILIVVVDEGTANIALLKDVRVEYSEISGNIGGKKNMEGRDKRKADFYGNVLNFIKKFSVYKIIIGGAGFEKENFYEFLKEKDKEILKICVIENTGNCGVNGIKEIIGRSKHLIKEMNVVEDAKFISQLMYEISKDGRCCYSLSDVQTALNYGAIDVLLLTNRFFNEHRKECVEIIKAVKNKGGEIHIADSENEAGMQLDALGGIAGLLRFKI</sequence>
<name>A0A098EAJ3_9ZZZZ</name>
<dbReference type="SUPFAM" id="SSF53137">
    <property type="entry name" value="Translational machinery components"/>
    <property type="match status" value="1"/>
</dbReference>
<dbReference type="InterPro" id="IPR005140">
    <property type="entry name" value="eRF1_Pelota-like_N"/>
</dbReference>
<dbReference type="InterPro" id="IPR029064">
    <property type="entry name" value="Ribosomal_eL30-like_sf"/>
</dbReference>
<dbReference type="InterPro" id="IPR042226">
    <property type="entry name" value="eFR1_2_sf"/>
</dbReference>
<dbReference type="SMART" id="SM01194">
    <property type="entry name" value="eRF1_1"/>
    <property type="match status" value="1"/>
</dbReference>
<dbReference type="PANTHER" id="PTHR10853:SF0">
    <property type="entry name" value="PROTEIN PELOTA HOMOLOG"/>
    <property type="match status" value="1"/>
</dbReference>
<dbReference type="InterPro" id="IPR058547">
    <property type="entry name" value="Pelota_N"/>
</dbReference>
<dbReference type="PANTHER" id="PTHR10853">
    <property type="entry name" value="PELOTA"/>
    <property type="match status" value="1"/>
</dbReference>
<evidence type="ECO:0000256" key="4">
    <source>
        <dbReference type="ARBA" id="ARBA00022490"/>
    </source>
</evidence>
<dbReference type="GO" id="GO:0070651">
    <property type="term" value="P:nonfunctional rRNA decay"/>
    <property type="evidence" value="ECO:0007669"/>
    <property type="project" value="TreeGrafter"/>
</dbReference>
<dbReference type="Gene3D" id="3.30.1330.30">
    <property type="match status" value="1"/>
</dbReference>
<dbReference type="GO" id="GO:0071025">
    <property type="term" value="P:RNA surveillance"/>
    <property type="evidence" value="ECO:0007669"/>
    <property type="project" value="InterPro"/>
</dbReference>
<evidence type="ECO:0000256" key="5">
    <source>
        <dbReference type="ARBA" id="ARBA00022723"/>
    </source>
</evidence>
<keyword evidence="5" id="KW-0479">Metal-binding</keyword>
<gene>
    <name evidence="7" type="ORF">MSIBF_A3110006</name>
</gene>
<dbReference type="AlphaFoldDB" id="A0A098EAJ3"/>
<evidence type="ECO:0000259" key="6">
    <source>
        <dbReference type="SMART" id="SM01194"/>
    </source>
</evidence>
<keyword evidence="4" id="KW-0963">Cytoplasm</keyword>
<dbReference type="GO" id="GO:0070966">
    <property type="term" value="P:nuclear-transcribed mRNA catabolic process, no-go decay"/>
    <property type="evidence" value="ECO:0007669"/>
    <property type="project" value="InterPro"/>
</dbReference>
<feature type="domain" description="eRF1/Pelota-like N-terminal" evidence="6">
    <location>
        <begin position="1"/>
        <end position="122"/>
    </location>
</feature>
<dbReference type="GO" id="GO:0032790">
    <property type="term" value="P:ribosome disassembly"/>
    <property type="evidence" value="ECO:0007669"/>
    <property type="project" value="TreeGrafter"/>
</dbReference>
<dbReference type="GO" id="GO:0046872">
    <property type="term" value="F:metal ion binding"/>
    <property type="evidence" value="ECO:0007669"/>
    <property type="project" value="UniProtKB-KW"/>
</dbReference>
<evidence type="ECO:0000256" key="2">
    <source>
        <dbReference type="ARBA" id="ARBA00004496"/>
    </source>
</evidence>
<comment type="similarity">
    <text evidence="3">Belongs to the eukaryotic release factor 1 family. Pelota subfamily.</text>
</comment>
<accession>A0A098EAJ3</accession>
<organism evidence="7">
    <name type="scientific">groundwater metagenome</name>
    <dbReference type="NCBI Taxonomy" id="717931"/>
    <lineage>
        <taxon>unclassified sequences</taxon>
        <taxon>metagenomes</taxon>
        <taxon>ecological metagenomes</taxon>
    </lineage>
</organism>
<dbReference type="GO" id="GO:0070481">
    <property type="term" value="P:nuclear-transcribed mRNA catabolic process, non-stop decay"/>
    <property type="evidence" value="ECO:0007669"/>
    <property type="project" value="InterPro"/>
</dbReference>
<dbReference type="InterPro" id="IPR004405">
    <property type="entry name" value="TF_pelota"/>
</dbReference>
<evidence type="ECO:0000313" key="7">
    <source>
        <dbReference type="EMBL" id="CEG13028.1"/>
    </source>
</evidence>
<dbReference type="Pfam" id="PF26356">
    <property type="entry name" value="Pelota_N"/>
    <property type="match status" value="1"/>
</dbReference>
<reference evidence="7" key="1">
    <citation type="submission" date="2014-09" db="EMBL/GenBank/DDBJ databases">
        <authorList>
            <person name="Probst J Alexander"/>
        </authorList>
    </citation>
    <scope>NUCLEOTIDE SEQUENCE</scope>
</reference>
<dbReference type="Gene3D" id="3.30.420.60">
    <property type="entry name" value="eRF1 domain 2"/>
    <property type="match status" value="1"/>
</dbReference>
<protein>
    <recommendedName>
        <fullName evidence="6">eRF1/Pelota-like N-terminal domain-containing protein</fullName>
    </recommendedName>
</protein>
<proteinExistence type="inferred from homology"/>
<dbReference type="InterPro" id="IPR005142">
    <property type="entry name" value="eRF1_3"/>
</dbReference>
<dbReference type="EMBL" id="CCXY01000237">
    <property type="protein sequence ID" value="CEG13028.1"/>
    <property type="molecule type" value="Genomic_DNA"/>
</dbReference>
<dbReference type="SUPFAM" id="SSF159065">
    <property type="entry name" value="Dom34/Pelota N-terminal domain-like"/>
    <property type="match status" value="1"/>
</dbReference>
<evidence type="ECO:0000256" key="1">
    <source>
        <dbReference type="ARBA" id="ARBA00001968"/>
    </source>
</evidence>